<feature type="chain" id="PRO_5047099775" evidence="1">
    <location>
        <begin position="24"/>
        <end position="124"/>
    </location>
</feature>
<reference evidence="2" key="1">
    <citation type="submission" date="2023-07" db="EMBL/GenBank/DDBJ databases">
        <title>Genome content predicts the carbon catabolic preferences of heterotrophic bacteria.</title>
        <authorList>
            <person name="Gralka M."/>
        </authorList>
    </citation>
    <scope>NUCLEOTIDE SEQUENCE</scope>
    <source>
        <strain evidence="2">4G09</strain>
    </source>
</reference>
<feature type="signal peptide" evidence="1">
    <location>
        <begin position="1"/>
        <end position="23"/>
    </location>
</feature>
<gene>
    <name evidence="2" type="ORF">Q8W34_15485</name>
</gene>
<organism evidence="2 3">
    <name type="scientific">Pseudoalteromonas marina</name>
    <dbReference type="NCBI Taxonomy" id="267375"/>
    <lineage>
        <taxon>Bacteria</taxon>
        <taxon>Pseudomonadati</taxon>
        <taxon>Pseudomonadota</taxon>
        <taxon>Gammaproteobacteria</taxon>
        <taxon>Alteromonadales</taxon>
        <taxon>Pseudoalteromonadaceae</taxon>
        <taxon>Pseudoalteromonas</taxon>
    </lineage>
</organism>
<comment type="caution">
    <text evidence="2">The sequence shown here is derived from an EMBL/GenBank/DDBJ whole genome shotgun (WGS) entry which is preliminary data.</text>
</comment>
<accession>A0ABT9FGZ0</accession>
<evidence type="ECO:0000313" key="2">
    <source>
        <dbReference type="EMBL" id="MDP2566049.1"/>
    </source>
</evidence>
<sequence length="124" mass="13590">MQRLYTILLTLTLLLTFVGQSFASVASECEMPHQSNAHVNMHLDKSSAENNSAHHSMMQMDCCDEEATAQNECSCPVNGCTANSMLNVDILMIIAVMSTEKVNACESLAQTISPKSLYRPPMFA</sequence>
<dbReference type="Proteomes" id="UP001177212">
    <property type="component" value="Unassembled WGS sequence"/>
</dbReference>
<evidence type="ECO:0000313" key="3">
    <source>
        <dbReference type="Proteomes" id="UP001177212"/>
    </source>
</evidence>
<dbReference type="EMBL" id="JAUYVT010000016">
    <property type="protein sequence ID" value="MDP2566049.1"/>
    <property type="molecule type" value="Genomic_DNA"/>
</dbReference>
<name>A0ABT9FGZ0_9GAMM</name>
<evidence type="ECO:0000256" key="1">
    <source>
        <dbReference type="SAM" id="SignalP"/>
    </source>
</evidence>
<keyword evidence="1" id="KW-0732">Signal</keyword>
<dbReference type="RefSeq" id="WP_305401080.1">
    <property type="nucleotide sequence ID" value="NZ_JAUYVT010000016.1"/>
</dbReference>
<proteinExistence type="predicted"/>
<protein>
    <submittedName>
        <fullName evidence="2">Uncharacterized protein</fullName>
    </submittedName>
</protein>
<keyword evidence="3" id="KW-1185">Reference proteome</keyword>